<name>A0A6J0RHK7_BACDO</name>
<keyword evidence="2" id="KW-1185">Reference proteome</keyword>
<sequence>MEKGKVHVKNEHRGVPAQTQQQQLTPKIAEGHPTTSLSPELKSAPFMGMHHNLEHPPQTVYYHPQRPTSKTNTTNISECDTIGNSANDGVFPLCYVCGGNGGCESLRVRPNQDCPTEPYFPFLERHEPPNGVPKLTSTQTYVIACMLCYRSLREQWDSYERKKKPHLQRLYHMKRVDGKSYIGADIQTQGEYAAQMLGLSAEHLQHGNLQEDYAYLSGVSRTPNRVDYERPTNVTNQYYPLQPNEPSSSLHYAQTNSTPSSTAQQYCDYYNRNFNATLNGQMTPQPKEKQIGTTQLPKSVAHMNEEPAAVESRKPVGSGSPYDTLNIKSSSFAHHKFKLGQISCMNSASARNELNSSNDTQKALHTNSDSKHQQIQQQQQQQQQRQDRISPQYEYGIAAGGVGGNHSNAASMADVVDDASGAALDLRNSSNNICEPYMLSCGTSRQMFRNASPSNNATNQVDVGILDLSMPDKNSLTEVCYVCGDEQRRGSLIELSTVRSKDGKGRHHPYFPIFNEQIPRPPRSRPKDPRGMIQACQLCYEHLIQQWNNYQTTQTPENERSYTLRKKPTSVTERTTFVCYTCGGDTPSSRLRLVYCCPNAEREPYYPFIKTMKAFKNASPISPQGMVQICSSCYEKHLYLAEGGNNTTMAAATSTGRISGGPADNNAAAGSGAGAIYSVDGDANLSNNNVIATSAEGAGRYTPSEKSLANSDSTSNVKFKPYEPISNSSPSTQRDFKFARQGDSRPNSPTSSSQGPGESERGQYPCYICKTLCAANKMEWLSTSAEHMNSHAMHFPCLRGSSNNGRDNVSLSGNGNTANNNDNNNRVLACKDCVNYLARQWETMDAERVPLEHRRYNIPSPMITSSSPNGSRHGGLTITTPPSTPSVSSTPASTSIYCFLCGLHSDLTLARVLYASKEGSRPYFPHLLKHNSLPNAEQLRKDYSALVCTFCYHSMLNQWRKYEAQTPAIAPTERKYNWHDYICHLCGITTYRKRVRALPVNEFPFVKNRKNGDGLLLENGEYAVVCLDCYESLRQQASHHDRFGVPISRRGYNWVPQPPPPEDSPDVAVARLPCGERSDRFPINTTLRSISNKKIASPKQGEKTKDVPPKSGQKRPATSPAPPIPSPHHIQSPSTTPGAGNSSGGNAAAQMTSNSALLNHVMPPNQLSGLQAATLQQQQQQHQAHQQAVAAAAAAAQAQQQQIVGVPGALNAAQASARGPFASALRNLAKQADIKEEDDINVRVDRNERSVPLSAGSGGGGVVGGGGAVGVAAAVSVANTNVVNVSNTTRASMSNERLPPTGGGSGGGQISGVDERLMAKKRTGSSPQPGEKIARMSSQQSVQMQPELLARSGFQPYRSDERLIHPAGAFPLDAYATFAGLPTMPPGPFLSPAGLPYSDQLYLDQRFQMLRAAGSHHTHPHALYPPMASPYASHLYSMIPGAALGLGSALHERMKLEEEHRARIAREEEREREIQREKEQREREREQREREQREKEQREREQREKEQREKEQKEKEARDRELREKEREARERERQILSASHHYTSQLYSPLGRNLLGPMMPHLGLGLRAPPGALHSLPPMSAYHAASQRQSPHSAMGLNLGLPGLGSVPSLSHGPGGLPHHLQQSALGLAHPSAAGLTHPGFPGAALGLSHHGINLTHPHISPHHPAMVPSHQISPHSSSIASTSTTTTSPHNLNLSMQSNAGASMKVSVPSSVSQTSVSGLQSSTSMTQATSTLSSHIPQMSNSLYHSHHSSQHLTSAGLAPTSAHQQPPTSMPLSLTSNSGRSHSASPITMKATPQLSNNNPGMHNQNGGRSASSPHASRQLAMSQTQHQQNAGVHDKQNTLAPSALEPATLDLTGSNSNSSVQVSSVASSGGGHNTHPNELNGTGGVEAASIGERKDNAAAIAKNLSLNVSTTDKRSPSTSPTVAAKDNAAAYNMSVVNNAEDSTRQCSPNIAMSTSAEPHTSISPPTKPTIGGDSIGGAGHGAGAGAGSGNYNNNSKVTAVPSDNNVKPTSDPSTSVFASNNTQSVPPNDTVLPAVGATDVQSTATPTNTNTNNSSTSNHPHITSPTTTTPDACASVGGVTSTTGGSTSPPVVSSSTNIVNNKTQKKSNCDETVSSATPTTTTAAIEVNGGGAAAGGGR</sequence>
<feature type="compositionally biased region" description="Polar residues" evidence="1">
    <location>
        <begin position="704"/>
        <end position="717"/>
    </location>
</feature>
<dbReference type="OrthoDB" id="8744624at2759"/>
<organism evidence="2 4">
    <name type="scientific">Bactrocera dorsalis</name>
    <name type="common">Oriental fruit fly</name>
    <name type="synonym">Dacus dorsalis</name>
    <dbReference type="NCBI Taxonomy" id="27457"/>
    <lineage>
        <taxon>Eukaryota</taxon>
        <taxon>Metazoa</taxon>
        <taxon>Ecdysozoa</taxon>
        <taxon>Arthropoda</taxon>
        <taxon>Hexapoda</taxon>
        <taxon>Insecta</taxon>
        <taxon>Pterygota</taxon>
        <taxon>Neoptera</taxon>
        <taxon>Endopterygota</taxon>
        <taxon>Diptera</taxon>
        <taxon>Brachycera</taxon>
        <taxon>Muscomorpha</taxon>
        <taxon>Tephritoidea</taxon>
        <taxon>Tephritidae</taxon>
        <taxon>Bactrocera</taxon>
        <taxon>Bactrocera</taxon>
    </lineage>
</organism>
<feature type="region of interest" description="Disordered" evidence="1">
    <location>
        <begin position="1717"/>
        <end position="1840"/>
    </location>
</feature>
<dbReference type="KEGG" id="bdr:105226814"/>
<gene>
    <name evidence="3 4 5 6" type="primary">LOC105226814</name>
</gene>
<feature type="compositionally biased region" description="Low complexity" evidence="1">
    <location>
        <begin position="1127"/>
        <end position="1149"/>
    </location>
</feature>
<dbReference type="PANTHER" id="PTHR40240:SF1">
    <property type="entry name" value="PLEXUS, ISOFORM A"/>
    <property type="match status" value="1"/>
</dbReference>
<protein>
    <submittedName>
        <fullName evidence="3 4">Uncharacterized protein LOC105226814 isoform X1</fullName>
    </submittedName>
</protein>
<dbReference type="RefSeq" id="XP_049308888.1">
    <property type="nucleotide sequence ID" value="XM_049452931.1"/>
</dbReference>
<feature type="compositionally biased region" description="Basic and acidic residues" evidence="1">
    <location>
        <begin position="1"/>
        <end position="14"/>
    </location>
</feature>
<dbReference type="RefSeq" id="XP_011204175.2">
    <property type="nucleotide sequence ID" value="XM_011205873.4"/>
</dbReference>
<feature type="region of interest" description="Disordered" evidence="1">
    <location>
        <begin position="509"/>
        <end position="528"/>
    </location>
</feature>
<feature type="compositionally biased region" description="Polar residues" evidence="1">
    <location>
        <begin position="351"/>
        <end position="367"/>
    </location>
</feature>
<feature type="region of interest" description="Disordered" evidence="1">
    <location>
        <begin position="700"/>
        <end position="760"/>
    </location>
</feature>
<feature type="compositionally biased region" description="Gly residues" evidence="1">
    <location>
        <begin position="1978"/>
        <end position="1993"/>
    </location>
</feature>
<feature type="compositionally biased region" description="Polar residues" evidence="1">
    <location>
        <begin position="1083"/>
        <end position="1094"/>
    </location>
</feature>
<dbReference type="Proteomes" id="UP001652620">
    <property type="component" value="Chromosome 3"/>
</dbReference>
<dbReference type="GeneID" id="105226814"/>
<feature type="compositionally biased region" description="Basic and acidic residues" evidence="1">
    <location>
        <begin position="1467"/>
        <end position="1535"/>
    </location>
</feature>
<feature type="region of interest" description="Disordered" evidence="1">
    <location>
        <begin position="1853"/>
        <end position="1890"/>
    </location>
</feature>
<feature type="region of interest" description="Disordered" evidence="1">
    <location>
        <begin position="242"/>
        <end position="261"/>
    </location>
</feature>
<evidence type="ECO:0000313" key="4">
    <source>
        <dbReference type="RefSeq" id="XP_019846093.2"/>
    </source>
</evidence>
<evidence type="ECO:0000313" key="2">
    <source>
        <dbReference type="Proteomes" id="UP001652620"/>
    </source>
</evidence>
<evidence type="ECO:0000256" key="1">
    <source>
        <dbReference type="SAM" id="MobiDB-lite"/>
    </source>
</evidence>
<feature type="compositionally biased region" description="Polar residues" evidence="1">
    <location>
        <begin position="2006"/>
        <end position="2032"/>
    </location>
</feature>
<feature type="compositionally biased region" description="Polar residues" evidence="1">
    <location>
        <begin position="744"/>
        <end position="756"/>
    </location>
</feature>
<dbReference type="RefSeq" id="XP_049308887.1">
    <property type="nucleotide sequence ID" value="XM_049452930.1"/>
</dbReference>
<feature type="compositionally biased region" description="Low complexity" evidence="1">
    <location>
        <begin position="373"/>
        <end position="384"/>
    </location>
</feature>
<reference evidence="3 4" key="1">
    <citation type="submission" date="2025-05" db="UniProtKB">
        <authorList>
            <consortium name="RefSeq"/>
        </authorList>
    </citation>
    <scope>IDENTIFICATION</scope>
    <source>
        <tissue evidence="3 4">Adult</tissue>
    </source>
</reference>
<feature type="region of interest" description="Disordered" evidence="1">
    <location>
        <begin position="1"/>
        <end position="39"/>
    </location>
</feature>
<feature type="compositionally biased region" description="Polar residues" evidence="1">
    <location>
        <begin position="1945"/>
        <end position="1969"/>
    </location>
</feature>
<feature type="compositionally biased region" description="Low complexity" evidence="1">
    <location>
        <begin position="1858"/>
        <end position="1872"/>
    </location>
</feature>
<evidence type="ECO:0000313" key="6">
    <source>
        <dbReference type="RefSeq" id="XP_049308888.1"/>
    </source>
</evidence>
<feature type="region of interest" description="Disordered" evidence="1">
    <location>
        <begin position="1291"/>
        <end position="1342"/>
    </location>
</feature>
<accession>A0A6J0RHK7</accession>
<feature type="compositionally biased region" description="Low complexity" evidence="1">
    <location>
        <begin position="1717"/>
        <end position="1747"/>
    </location>
</feature>
<feature type="region of interest" description="Disordered" evidence="1">
    <location>
        <begin position="1467"/>
        <end position="1536"/>
    </location>
</feature>
<evidence type="ECO:0000313" key="5">
    <source>
        <dbReference type="RefSeq" id="XP_049308887.1"/>
    </source>
</evidence>
<feature type="compositionally biased region" description="Basic and acidic residues" evidence="1">
    <location>
        <begin position="734"/>
        <end position="743"/>
    </location>
</feature>
<feature type="region of interest" description="Disordered" evidence="1">
    <location>
        <begin position="351"/>
        <end position="389"/>
    </location>
</feature>
<feature type="compositionally biased region" description="Gly residues" evidence="1">
    <location>
        <begin position="1301"/>
        <end position="1310"/>
    </location>
</feature>
<feature type="compositionally biased region" description="Low complexity" evidence="1">
    <location>
        <begin position="1670"/>
        <end position="1692"/>
    </location>
</feature>
<feature type="region of interest" description="Disordered" evidence="1">
    <location>
        <begin position="1661"/>
        <end position="1697"/>
    </location>
</feature>
<feature type="region of interest" description="Disordered" evidence="1">
    <location>
        <begin position="1945"/>
        <end position="2074"/>
    </location>
</feature>
<feature type="region of interest" description="Disordered" evidence="1">
    <location>
        <begin position="1078"/>
        <end position="1149"/>
    </location>
</feature>
<evidence type="ECO:0000313" key="3">
    <source>
        <dbReference type="RefSeq" id="XP_011204175.2"/>
    </source>
</evidence>
<feature type="compositionally biased region" description="Polar residues" evidence="1">
    <location>
        <begin position="1765"/>
        <end position="1835"/>
    </location>
</feature>
<feature type="region of interest" description="Disordered" evidence="1">
    <location>
        <begin position="302"/>
        <end position="322"/>
    </location>
</feature>
<dbReference type="PANTHER" id="PTHR40240">
    <property type="entry name" value="PLEXUS, ISOFORM A"/>
    <property type="match status" value="1"/>
</dbReference>
<dbReference type="RefSeq" id="XP_019846093.2">
    <property type="nucleotide sequence ID" value="XM_019990534.3"/>
</dbReference>
<proteinExistence type="predicted"/>
<feature type="compositionally biased region" description="Low complexity" evidence="1">
    <location>
        <begin position="2047"/>
        <end position="2074"/>
    </location>
</feature>